<dbReference type="GO" id="GO:0006302">
    <property type="term" value="P:double-strand break repair"/>
    <property type="evidence" value="ECO:0007669"/>
    <property type="project" value="TreeGrafter"/>
</dbReference>
<evidence type="ECO:0000259" key="4">
    <source>
        <dbReference type="Pfam" id="PF18319"/>
    </source>
</evidence>
<dbReference type="EMBL" id="AMFJ01021599">
    <property type="protein sequence ID" value="EKD66763.1"/>
    <property type="molecule type" value="Genomic_DNA"/>
</dbReference>
<evidence type="ECO:0000256" key="1">
    <source>
        <dbReference type="ARBA" id="ARBA00022741"/>
    </source>
</evidence>
<name>K2BDB4_9BACT</name>
<reference evidence="5" key="1">
    <citation type="journal article" date="2012" name="Science">
        <title>Fermentation, hydrogen, and sulfur metabolism in multiple uncultivated bacterial phyla.</title>
        <authorList>
            <person name="Wrighton K.C."/>
            <person name="Thomas B.C."/>
            <person name="Sharon I."/>
            <person name="Miller C.S."/>
            <person name="Castelle C.J."/>
            <person name="VerBerkmoes N.C."/>
            <person name="Wilkins M.J."/>
            <person name="Hettich R.L."/>
            <person name="Lipton M.S."/>
            <person name="Williams K.H."/>
            <person name="Long P.E."/>
            <person name="Banfield J.F."/>
        </authorList>
    </citation>
    <scope>NUCLEOTIDE SEQUENCE [LARGE SCALE GENOMIC DNA]</scope>
</reference>
<keyword evidence="3" id="KW-0238">DNA-binding</keyword>
<evidence type="ECO:0000313" key="5">
    <source>
        <dbReference type="EMBL" id="EKD66763.1"/>
    </source>
</evidence>
<comment type="caution">
    <text evidence="5">The sequence shown here is derived from an EMBL/GenBank/DDBJ whole genome shotgun (WGS) entry which is preliminary data.</text>
</comment>
<dbReference type="GO" id="GO:0043138">
    <property type="term" value="F:3'-5' DNA helicase activity"/>
    <property type="evidence" value="ECO:0007669"/>
    <property type="project" value="TreeGrafter"/>
</dbReference>
<gene>
    <name evidence="5" type="ORF">ACD_49C00013G0005</name>
</gene>
<accession>K2BDB4</accession>
<dbReference type="GO" id="GO:0005524">
    <property type="term" value="F:ATP binding"/>
    <property type="evidence" value="ECO:0007669"/>
    <property type="project" value="UniProtKB-KW"/>
</dbReference>
<dbReference type="PANTHER" id="PTHR30580:SF0">
    <property type="entry name" value="PRIMOSOMAL PROTEIN N"/>
    <property type="match status" value="1"/>
</dbReference>
<protein>
    <submittedName>
        <fullName evidence="5">Primosomal protein N</fullName>
    </submittedName>
</protein>
<dbReference type="Pfam" id="PF18319">
    <property type="entry name" value="Zn_ribbon_PriA"/>
    <property type="match status" value="1"/>
</dbReference>
<evidence type="ECO:0000256" key="2">
    <source>
        <dbReference type="ARBA" id="ARBA00022840"/>
    </source>
</evidence>
<dbReference type="AlphaFoldDB" id="K2BDB4"/>
<feature type="domain" description="PriA DNA helicase Cys-rich region (CRR)" evidence="4">
    <location>
        <begin position="64"/>
        <end position="90"/>
    </location>
</feature>
<keyword evidence="1" id="KW-0547">Nucleotide-binding</keyword>
<dbReference type="PANTHER" id="PTHR30580">
    <property type="entry name" value="PRIMOSOMAL PROTEIN N"/>
    <property type="match status" value="1"/>
</dbReference>
<dbReference type="GO" id="GO:0003677">
    <property type="term" value="F:DNA binding"/>
    <property type="evidence" value="ECO:0007669"/>
    <property type="project" value="UniProtKB-KW"/>
</dbReference>
<organism evidence="5">
    <name type="scientific">uncultured bacterium</name>
    <name type="common">gcode 4</name>
    <dbReference type="NCBI Taxonomy" id="1234023"/>
    <lineage>
        <taxon>Bacteria</taxon>
        <taxon>environmental samples</taxon>
    </lineage>
</organism>
<evidence type="ECO:0000256" key="3">
    <source>
        <dbReference type="ARBA" id="ARBA00023125"/>
    </source>
</evidence>
<dbReference type="GO" id="GO:0006270">
    <property type="term" value="P:DNA replication initiation"/>
    <property type="evidence" value="ECO:0007669"/>
    <property type="project" value="TreeGrafter"/>
</dbReference>
<sequence length="325" mass="39124">MNLNNMINVVNLNYSKNIFPLISQNLVDSIEKTVNEWKKVLLFLNKRWEANSLICKDCSSQIKCDFCDIWMTVHKYPKKMLICHLCNHEKNIPVSCPKCKSTNLAQVWVGIQKIEENITKLFHKFKILRLDSDKIKKEWINKEEIKIANLIIATEIINTINIANLWLVGILLLESEFLVSEYNIEEQIYDNIYYNIKRWSDILIQTYIPESNFLKLITEGNYKDFLNYTLAERKQFWYPPFRELAYIWVKSKSKERVKDIIVKLKNKLELENNWDFTIFYDKEIFSKKASLFYQKIILKWDNLEDFLNTIKFEIFRNKEINIEWK</sequence>
<proteinExistence type="predicted"/>
<keyword evidence="2" id="KW-0067">ATP-binding</keyword>
<dbReference type="InterPro" id="IPR040498">
    <property type="entry name" value="PriA_CRR"/>
</dbReference>
<dbReference type="GO" id="GO:0006310">
    <property type="term" value="P:DNA recombination"/>
    <property type="evidence" value="ECO:0007669"/>
    <property type="project" value="TreeGrafter"/>
</dbReference>